<dbReference type="InterPro" id="IPR018200">
    <property type="entry name" value="USP_CS"/>
</dbReference>
<feature type="compositionally biased region" description="Polar residues" evidence="1">
    <location>
        <begin position="1387"/>
        <end position="1400"/>
    </location>
</feature>
<evidence type="ECO:0000313" key="3">
    <source>
        <dbReference type="EMBL" id="KAH8696007.1"/>
    </source>
</evidence>
<dbReference type="GO" id="GO:0016579">
    <property type="term" value="P:protein deubiquitination"/>
    <property type="evidence" value="ECO:0007669"/>
    <property type="project" value="InterPro"/>
</dbReference>
<dbReference type="InterPro" id="IPR050164">
    <property type="entry name" value="Peptidase_C19"/>
</dbReference>
<dbReference type="InterPro" id="IPR001394">
    <property type="entry name" value="Peptidase_C19_UCH"/>
</dbReference>
<dbReference type="GO" id="GO:0005829">
    <property type="term" value="C:cytosol"/>
    <property type="evidence" value="ECO:0007669"/>
    <property type="project" value="TreeGrafter"/>
</dbReference>
<proteinExistence type="predicted"/>
<feature type="compositionally biased region" description="Low complexity" evidence="1">
    <location>
        <begin position="1"/>
        <end position="16"/>
    </location>
</feature>
<dbReference type="RefSeq" id="XP_046070945.1">
    <property type="nucleotide sequence ID" value="XM_046211382.1"/>
</dbReference>
<dbReference type="InterPro" id="IPR028889">
    <property type="entry name" value="USP"/>
</dbReference>
<evidence type="ECO:0000259" key="2">
    <source>
        <dbReference type="PROSITE" id="PS50235"/>
    </source>
</evidence>
<dbReference type="SUPFAM" id="SSF54001">
    <property type="entry name" value="Cysteine proteinases"/>
    <property type="match status" value="1"/>
</dbReference>
<feature type="region of interest" description="Disordered" evidence="1">
    <location>
        <begin position="1034"/>
        <end position="1054"/>
    </location>
</feature>
<keyword evidence="3" id="KW-0378">Hydrolase</keyword>
<dbReference type="PROSITE" id="PS00973">
    <property type="entry name" value="USP_2"/>
    <property type="match status" value="1"/>
</dbReference>
<organism evidence="3 4">
    <name type="scientific">Talaromyces proteolyticus</name>
    <dbReference type="NCBI Taxonomy" id="1131652"/>
    <lineage>
        <taxon>Eukaryota</taxon>
        <taxon>Fungi</taxon>
        <taxon>Dikarya</taxon>
        <taxon>Ascomycota</taxon>
        <taxon>Pezizomycotina</taxon>
        <taxon>Eurotiomycetes</taxon>
        <taxon>Eurotiomycetidae</taxon>
        <taxon>Eurotiales</taxon>
        <taxon>Trichocomaceae</taxon>
        <taxon>Talaromyces</taxon>
        <taxon>Talaromyces sect. Bacilispori</taxon>
    </lineage>
</organism>
<feature type="compositionally biased region" description="Polar residues" evidence="1">
    <location>
        <begin position="74"/>
        <end position="99"/>
    </location>
</feature>
<feature type="region of interest" description="Disordered" evidence="1">
    <location>
        <begin position="1"/>
        <end position="101"/>
    </location>
</feature>
<dbReference type="PROSITE" id="PS50235">
    <property type="entry name" value="USP_3"/>
    <property type="match status" value="1"/>
</dbReference>
<feature type="domain" description="USP" evidence="2">
    <location>
        <begin position="1595"/>
        <end position="1923"/>
    </location>
</feature>
<dbReference type="Proteomes" id="UP001201262">
    <property type="component" value="Unassembled WGS sequence"/>
</dbReference>
<dbReference type="Pfam" id="PF00443">
    <property type="entry name" value="UCH"/>
    <property type="match status" value="1"/>
</dbReference>
<dbReference type="GO" id="GO:0004843">
    <property type="term" value="F:cysteine-type deubiquitinase activity"/>
    <property type="evidence" value="ECO:0007669"/>
    <property type="project" value="InterPro"/>
</dbReference>
<dbReference type="FunFam" id="3.90.70.10:FF:000136">
    <property type="entry name" value="Ubiquitin C-terminal hydrolase, putative"/>
    <property type="match status" value="1"/>
</dbReference>
<feature type="region of interest" description="Disordered" evidence="1">
    <location>
        <begin position="1379"/>
        <end position="1400"/>
    </location>
</feature>
<dbReference type="GO" id="GO:0005634">
    <property type="term" value="C:nucleus"/>
    <property type="evidence" value="ECO:0007669"/>
    <property type="project" value="TreeGrafter"/>
</dbReference>
<keyword evidence="4" id="KW-1185">Reference proteome</keyword>
<dbReference type="InterPro" id="IPR038765">
    <property type="entry name" value="Papain-like_cys_pep_sf"/>
</dbReference>
<accession>A0AAD4PZ34</accession>
<evidence type="ECO:0000313" key="4">
    <source>
        <dbReference type="Proteomes" id="UP001201262"/>
    </source>
</evidence>
<evidence type="ECO:0000256" key="1">
    <source>
        <dbReference type="SAM" id="MobiDB-lite"/>
    </source>
</evidence>
<protein>
    <submittedName>
        <fullName evidence="3">Ubiquitin hydrolase</fullName>
    </submittedName>
</protein>
<reference evidence="3" key="1">
    <citation type="submission" date="2021-12" db="EMBL/GenBank/DDBJ databases">
        <title>Convergent genome expansion in fungi linked to evolution of root-endophyte symbiosis.</title>
        <authorList>
            <consortium name="DOE Joint Genome Institute"/>
            <person name="Ke Y.-H."/>
            <person name="Bonito G."/>
            <person name="Liao H.-L."/>
            <person name="Looney B."/>
            <person name="Rojas-Flechas A."/>
            <person name="Nash J."/>
            <person name="Hameed K."/>
            <person name="Schadt C."/>
            <person name="Martin F."/>
            <person name="Crous P.W."/>
            <person name="Miettinen O."/>
            <person name="Magnuson J.K."/>
            <person name="Labbe J."/>
            <person name="Jacobson D."/>
            <person name="Doktycz M.J."/>
            <person name="Veneault-Fourrey C."/>
            <person name="Kuo A."/>
            <person name="Mondo S."/>
            <person name="Calhoun S."/>
            <person name="Riley R."/>
            <person name="Ohm R."/>
            <person name="LaButti K."/>
            <person name="Andreopoulos B."/>
            <person name="Pangilinan J."/>
            <person name="Nolan M."/>
            <person name="Tritt A."/>
            <person name="Clum A."/>
            <person name="Lipzen A."/>
            <person name="Daum C."/>
            <person name="Barry K."/>
            <person name="Grigoriev I.V."/>
            <person name="Vilgalys R."/>
        </authorList>
    </citation>
    <scope>NUCLEOTIDE SEQUENCE</scope>
    <source>
        <strain evidence="3">PMI_201</strain>
    </source>
</reference>
<dbReference type="Pfam" id="PF12030">
    <property type="entry name" value="DUF3517"/>
    <property type="match status" value="1"/>
</dbReference>
<feature type="compositionally biased region" description="Pro residues" evidence="1">
    <location>
        <begin position="1038"/>
        <end position="1047"/>
    </location>
</feature>
<dbReference type="EMBL" id="JAJTJA010000007">
    <property type="protein sequence ID" value="KAH8696007.1"/>
    <property type="molecule type" value="Genomic_DNA"/>
</dbReference>
<feature type="region of interest" description="Disordered" evidence="1">
    <location>
        <begin position="2491"/>
        <end position="2513"/>
    </location>
</feature>
<feature type="compositionally biased region" description="Basic and acidic residues" evidence="1">
    <location>
        <begin position="44"/>
        <end position="53"/>
    </location>
</feature>
<sequence length="2513" mass="286537">MAGTPLGSSSTSTPPGAVSPEGSLRAHDDYLEDTDSQTTRKRPRLDPDPDSLPREAMSTGPPPTTPTREELPSLQPSSSQVTINMKSPSQAIPSPQEQFPANEISKPEDEIHSEVANDQISIGEDTAMAGAHSSTAISISSSPAHSPEIEVADLEDMDQDPNTSQWRPLGEALREQHSAGIVQVHEPFSLADQFPKLRGNPDLRESLEETVNMIEKGHPQDTMIFNAVKQWVSLCADNLSQITLDTIQDDREFWEELPTLVEGLLRRAVNFQTSQGQGTWQYLEEFFFDFGNIAIHMLCLDISYLTLLSQDQDIQLPDSICRPYLQSLVWTLQVSNIPFYRALTRLNHSKVANLVARINDHISDAPVNALEHLSEYVSLIFDQLTRFPQLASALVPALAVASNMLESRNERRTHGADEDLLETPAVNRIVKYSYGLFRVVNEKYQNAVAKKASWVTSDVSDNLSRSIGVAFRLFCDWDVAFATKLAEDLSLDLPDVANEDYALIVYYAWKFASLKRHIMDGRMELRVWGVESMQAELISIWRQNIQGNPEGIEYPIVQYLLKFLRDIRIIDYIVGVGSHPQLISRSGNIVGFFVVTGTYTNTDTDTIWKAVTDSQDQRTIGEVLTMLGRTITMHPSSSTSLLYFSSKLLELPLNRFDTRVVEFCDLLFKTMREKYEERHRDDFSDSAYLDSTPLRLCVRLIRESNSCHDISDEHKVTLQRFAGVQLQQFLLFGMSEPDKRDVYERCIGDIGEKNEFASGSIQALNALIPMNFDTQEIRKLATDYDLTALVISEFAHFWENITELADRFSQNALSSRVHLLGRIIDKVPDTITEELSDLLWTRVFMTGNLDQARGFVWEMLCRAMKHCIAPNPFVDRCLHHYLPEVSPENYSSEIVSFAEHAVHYEIRFNPPPVANENEIIALPGMERIWHFILTAPPNTIEGRATQFAIEIYLDHLLIRRAPASAAEATHISLVDRCVEQIKSAATKLKSFNDSADGEDKMMVTTADEQEIQSAGLKLSRSLLFLQQLLQGLRSRPQYSPPQGPPPELPERIGRGEPVDISYQSFNESNHSKIRTLRIGNLCTAAELVDRLTRVTGFSKFSVIYGGQKIDLLETPNTTVRDLNIKALLIIRKIPDGPGFMTAGRRQSLTLVDSEVLKHFDDLYDLLDLEDSYAREIYDFLIVFPPQERLRGLVRAETNGEEKLFPMEKPYKFLYSVKALSICLREESLEGEPNSSFLRHSIQILINALIRPQMAAASKHNMNLVFACHLIECLLLCLSVKTTSSHTIPNAEALVKELLFFIEACQKMDQSEFSETDIQKVICNSFAVLVEASVSHHGFWEVTKKHAQFDLLIFSLLLEEKRHTIRRQIAEKIKIVCGPPKPQKKNDGTGTTDADGSSPSETPVVLDIMATIWDAFVQNMRRSVQYADQSQEFFAVALVVFHSVSEKSPHDVIFTEYVSQWSDAMLSHKTQEFVGREPVDHVILGFARLLRWCLDVAEQTNTKLNATSLIESLINNYLFPDLSEPSDTEIITPRIPVMHGETREELYNILVLLCKQADNYAKVIDLMSDLIPHDYTYNTTWAADRLKAIRSPEGYAGLKNLSNTCYLNSLFTQLFMNISFREFMLNVSLTEPESQRLLVETKKIFGNMQETWCRYVDPEGAVGCIRTYDNEPIDVTIQMDVDEFYNLLFDRWEAQILDPEDKKRFRTFYGGQLVQQIKSKECEHISERLEPFSAIQCDIKGKANLEESLQAYVEGEVMQGDNKYSCTSCEKHVDAVKRACLKDVPDNLIFHLKRFDFDMLTMMRSKINDEFQFPERIDMTPYKVEFLSDPDNQLEPDIFELVGVLVHSGTAESGHYYSYIRERPVADSKKSWVEFNDADVSSFEPAKIAEQCFGGLNESFHATSMGQGRFGKVWNAYMLFYQRVTSMETAKEIYQPTIKDTPVHVKLPIDLGNHIAMENELFIRTYCLLDPYHASFVRYLLHLSNDFVSSGKPDFSRLQKTAIFIAMDTFDQLISRCRELPELDRVFPEFNKAIYDTPKGALRVIQWINERDTGLRNLILKPTQPAVRNISKKIFVSALARLQDLAGNNGMDEIDQAKWELRYTESWDQIVIAMSNLWPILHIASRSWDDYFELLSLFTSFQNPKIDILLDNGFLLKCLEIIWLDREDSKDLRRHYLNYFRLVERGRKFSHRKLMELLTNLLKFIDFTLPPTPDDRVRLVKNGRYSLSETESCFIFDLGQGKTKELVLVRKILQHQVNPPASHSIVGQLLEAEPQLQKSQYIIKVLEDGLRVAPAQLCAPFLEAATVFCMKSPDEEQVINLIDYVAKGVESINNSGGREHITFFTNIVTCRNERIEKDERWFSEKVLVRIPDWAPTLLIYPEKTVKDITFDMLRELLLNQEQNENDEEYNTSLHRVARELAEGCIDRLRKTYLVQPGQNVEAKVVDTITFVITHCLREYFDEGEPEDAEFMQQAEAVLSAIDQLSVDVPEEMASEDWEDQSIMGSDSELGMATP</sequence>
<dbReference type="GeneID" id="70241669"/>
<gene>
    <name evidence="3" type="ORF">BGW36DRAFT_297844</name>
</gene>
<dbReference type="PANTHER" id="PTHR24006">
    <property type="entry name" value="UBIQUITIN CARBOXYL-TERMINAL HYDROLASE"/>
    <property type="match status" value="1"/>
</dbReference>
<dbReference type="Gene3D" id="3.90.70.10">
    <property type="entry name" value="Cysteine proteinases"/>
    <property type="match status" value="1"/>
</dbReference>
<name>A0AAD4PZ34_9EURO</name>
<comment type="caution">
    <text evidence="3">The sequence shown here is derived from an EMBL/GenBank/DDBJ whole genome shotgun (WGS) entry which is preliminary data.</text>
</comment>
<dbReference type="PANTHER" id="PTHR24006:SF827">
    <property type="entry name" value="UBIQUITIN CARBOXYL-TERMINAL HYDROLASE 34"/>
    <property type="match status" value="1"/>
</dbReference>
<dbReference type="CDD" id="cd02659">
    <property type="entry name" value="peptidase_C19C"/>
    <property type="match status" value="1"/>
</dbReference>
<dbReference type="InterPro" id="IPR021905">
    <property type="entry name" value="DUF3517"/>
</dbReference>